<reference evidence="20 21" key="1">
    <citation type="submission" date="2018-07" db="EMBL/GenBank/DDBJ databases">
        <title>Dyella monticola sp. nov. and Dyella psychrodurans sp. nov. isolated from monsoon evergreen broad-leaved forest soil of Dinghu Mountain, China.</title>
        <authorList>
            <person name="Gao Z."/>
            <person name="Qiu L."/>
        </authorList>
    </citation>
    <scope>NUCLEOTIDE SEQUENCE [LARGE SCALE GENOMIC DNA]</scope>
    <source>
        <strain evidence="20 21">4MSK11</strain>
    </source>
</reference>
<evidence type="ECO:0000256" key="12">
    <source>
        <dbReference type="ARBA" id="ARBA00022989"/>
    </source>
</evidence>
<keyword evidence="16" id="KW-1208">Phospholipid metabolism</keyword>
<keyword evidence="15" id="KW-0594">Phospholipid biosynthesis</keyword>
<evidence type="ECO:0000256" key="9">
    <source>
        <dbReference type="ARBA" id="ARBA00022516"/>
    </source>
</evidence>
<dbReference type="SUPFAM" id="SSF54197">
    <property type="entry name" value="HIT-like"/>
    <property type="match status" value="1"/>
</dbReference>
<evidence type="ECO:0000256" key="15">
    <source>
        <dbReference type="ARBA" id="ARBA00023209"/>
    </source>
</evidence>
<proteinExistence type="inferred from homology"/>
<evidence type="ECO:0000256" key="10">
    <source>
        <dbReference type="ARBA" id="ARBA00022692"/>
    </source>
</evidence>
<keyword evidence="13" id="KW-0443">Lipid metabolism</keyword>
<dbReference type="UniPathway" id="UPA00609">
    <property type="reaction ID" value="UER00664"/>
</dbReference>
<dbReference type="GO" id="GO:0008715">
    <property type="term" value="F:CDP-diacylglycerol diphosphatase activity"/>
    <property type="evidence" value="ECO:0007669"/>
    <property type="project" value="UniProtKB-EC"/>
</dbReference>
<evidence type="ECO:0000256" key="2">
    <source>
        <dbReference type="ARBA" id="ARBA00004162"/>
    </source>
</evidence>
<dbReference type="Gene3D" id="3.30.428.30">
    <property type="entry name" value="HIT family - CDH-like"/>
    <property type="match status" value="1"/>
</dbReference>
<comment type="catalytic activity">
    <reaction evidence="1">
        <text>a CDP-1,2-diacyl-sn-glycerol + H2O = a 1,2-diacyl-sn-glycero-3-phosphate + CMP + 2 H(+)</text>
        <dbReference type="Rhea" id="RHEA:15221"/>
        <dbReference type="ChEBI" id="CHEBI:15377"/>
        <dbReference type="ChEBI" id="CHEBI:15378"/>
        <dbReference type="ChEBI" id="CHEBI:58332"/>
        <dbReference type="ChEBI" id="CHEBI:58608"/>
        <dbReference type="ChEBI" id="CHEBI:60377"/>
        <dbReference type="EC" id="3.6.1.26"/>
    </reaction>
</comment>
<dbReference type="GO" id="GO:0008654">
    <property type="term" value="P:phospholipid biosynthetic process"/>
    <property type="evidence" value="ECO:0007669"/>
    <property type="project" value="UniProtKB-KW"/>
</dbReference>
<dbReference type="EC" id="3.6.1.26" evidence="6"/>
<evidence type="ECO:0000256" key="14">
    <source>
        <dbReference type="ARBA" id="ARBA00023136"/>
    </source>
</evidence>
<evidence type="ECO:0000256" key="13">
    <source>
        <dbReference type="ARBA" id="ARBA00023098"/>
    </source>
</evidence>
<evidence type="ECO:0000256" key="3">
    <source>
        <dbReference type="ARBA" id="ARBA00004927"/>
    </source>
</evidence>
<evidence type="ECO:0000313" key="21">
    <source>
        <dbReference type="Proteomes" id="UP000255334"/>
    </source>
</evidence>
<evidence type="ECO:0000256" key="18">
    <source>
        <dbReference type="ARBA" id="ARBA00032892"/>
    </source>
</evidence>
<keyword evidence="9" id="KW-0444">Lipid biosynthesis</keyword>
<name>A0A370XD13_9GAMM</name>
<accession>A0A370XD13</accession>
<dbReference type="RefSeq" id="WP_115476580.1">
    <property type="nucleotide sequence ID" value="NZ_QRBF01000001.1"/>
</dbReference>
<keyword evidence="11" id="KW-0378">Hydrolase</keyword>
<evidence type="ECO:0000256" key="11">
    <source>
        <dbReference type="ARBA" id="ARBA00022801"/>
    </source>
</evidence>
<evidence type="ECO:0000313" key="20">
    <source>
        <dbReference type="EMBL" id="RDS86324.1"/>
    </source>
</evidence>
<evidence type="ECO:0000256" key="17">
    <source>
        <dbReference type="ARBA" id="ARBA00032888"/>
    </source>
</evidence>
<keyword evidence="14 19" id="KW-0472">Membrane</keyword>
<comment type="pathway">
    <text evidence="4">Lipid metabolism.</text>
</comment>
<dbReference type="InterPro" id="IPR003763">
    <property type="entry name" value="CDP-diacylglyc_Pase"/>
</dbReference>
<evidence type="ECO:0000256" key="7">
    <source>
        <dbReference type="ARBA" id="ARBA00019608"/>
    </source>
</evidence>
<comment type="similarity">
    <text evidence="5">Belongs to the Cdh family.</text>
</comment>
<dbReference type="PIRSF" id="PIRSF001273">
    <property type="entry name" value="CDH"/>
    <property type="match status" value="1"/>
</dbReference>
<sequence>MRTIPSTGGAPRFAVVHDKRWIVRVCLVLLGIAAWAMTAPLHAHAQSNVESTPTPTTTRSFEDRNILWTLVHQRCVSKAERRIFPPAPCTDVELGQGGYAIFKDRDGPYQYLLLPLARITGIESPALLAPDAANYFAAAWKARLYVDASLHASQPRGVVSLAINSSLGRSQDQLHIHIDCVRGDVQDAIHRWLPRITPDWRPLPEGLPPFGHRYAAKWVSGENLRDNPLKDLASALPRNDTLATHSLLVMGAYSPSGAPGFVLLSGRADTATGDRAHAEELQDTTCAIAQHPP</sequence>
<keyword evidence="21" id="KW-1185">Reference proteome</keyword>
<dbReference type="EMBL" id="QRBF01000001">
    <property type="protein sequence ID" value="RDS86324.1"/>
    <property type="molecule type" value="Genomic_DNA"/>
</dbReference>
<evidence type="ECO:0000256" key="1">
    <source>
        <dbReference type="ARBA" id="ARBA00001007"/>
    </source>
</evidence>
<dbReference type="Pfam" id="PF02611">
    <property type="entry name" value="CDH"/>
    <property type="match status" value="1"/>
</dbReference>
<dbReference type="GO" id="GO:0046342">
    <property type="term" value="P:CDP-diacylglycerol catabolic process"/>
    <property type="evidence" value="ECO:0007669"/>
    <property type="project" value="UniProtKB-UniPathway"/>
</dbReference>
<evidence type="ECO:0000256" key="6">
    <source>
        <dbReference type="ARBA" id="ARBA00012375"/>
    </source>
</evidence>
<comment type="caution">
    <text evidence="20">The sequence shown here is derived from an EMBL/GenBank/DDBJ whole genome shotgun (WGS) entry which is preliminary data.</text>
</comment>
<feature type="transmembrane region" description="Helical" evidence="19">
    <location>
        <begin position="21"/>
        <end position="43"/>
    </location>
</feature>
<dbReference type="Proteomes" id="UP000255334">
    <property type="component" value="Unassembled WGS sequence"/>
</dbReference>
<keyword evidence="8" id="KW-1003">Cell membrane</keyword>
<evidence type="ECO:0000256" key="5">
    <source>
        <dbReference type="ARBA" id="ARBA00006435"/>
    </source>
</evidence>
<comment type="pathway">
    <text evidence="3">Phospholipid metabolism; CDP-diacylglycerol degradation; phosphatidate from CDP-diacylglycerol: step 1/1.</text>
</comment>
<evidence type="ECO:0000256" key="4">
    <source>
        <dbReference type="ARBA" id="ARBA00005189"/>
    </source>
</evidence>
<keyword evidence="12 19" id="KW-1133">Transmembrane helix</keyword>
<dbReference type="OrthoDB" id="481399at2"/>
<gene>
    <name evidence="20" type="ORF">DWU99_03425</name>
</gene>
<protein>
    <recommendedName>
        <fullName evidence="7">CDP-diacylglycerol pyrophosphatase</fullName>
        <ecNumber evidence="6">3.6.1.26</ecNumber>
    </recommendedName>
    <alternativeName>
        <fullName evidence="17">CDP-diacylglycerol phosphatidylhydrolase</fullName>
    </alternativeName>
    <alternativeName>
        <fullName evidence="18">CDP-diglyceride hydrolase</fullName>
    </alternativeName>
</protein>
<comment type="subcellular location">
    <subcellularLocation>
        <location evidence="2">Cell membrane</location>
        <topology evidence="2">Single-pass membrane protein</topology>
    </subcellularLocation>
</comment>
<evidence type="ECO:0000256" key="16">
    <source>
        <dbReference type="ARBA" id="ARBA00023264"/>
    </source>
</evidence>
<keyword evidence="10 19" id="KW-0812">Transmembrane</keyword>
<evidence type="ECO:0000256" key="8">
    <source>
        <dbReference type="ARBA" id="ARBA00022475"/>
    </source>
</evidence>
<organism evidence="20 21">
    <name type="scientific">Dyella psychrodurans</name>
    <dbReference type="NCBI Taxonomy" id="1927960"/>
    <lineage>
        <taxon>Bacteria</taxon>
        <taxon>Pseudomonadati</taxon>
        <taxon>Pseudomonadota</taxon>
        <taxon>Gammaproteobacteria</taxon>
        <taxon>Lysobacterales</taxon>
        <taxon>Rhodanobacteraceae</taxon>
        <taxon>Dyella</taxon>
    </lineage>
</organism>
<dbReference type="AlphaFoldDB" id="A0A370XD13"/>
<dbReference type="GO" id="GO:0005886">
    <property type="term" value="C:plasma membrane"/>
    <property type="evidence" value="ECO:0007669"/>
    <property type="project" value="UniProtKB-SubCell"/>
</dbReference>
<evidence type="ECO:0000256" key="19">
    <source>
        <dbReference type="SAM" id="Phobius"/>
    </source>
</evidence>
<dbReference type="InterPro" id="IPR036265">
    <property type="entry name" value="HIT-like_sf"/>
</dbReference>